<dbReference type="Proteomes" id="UP001060085">
    <property type="component" value="Linkage Group LG06"/>
</dbReference>
<comment type="caution">
    <text evidence="1">The sequence shown here is derived from an EMBL/GenBank/DDBJ whole genome shotgun (WGS) entry which is preliminary data.</text>
</comment>
<keyword evidence="2" id="KW-1185">Reference proteome</keyword>
<accession>A0ACC0AC44</accession>
<reference evidence="2" key="1">
    <citation type="journal article" date="2023" name="Nat. Plants">
        <title>Single-cell RNA sequencing provides a high-resolution roadmap for understanding the multicellular compartmentation of specialized metabolism.</title>
        <authorList>
            <person name="Sun S."/>
            <person name="Shen X."/>
            <person name="Li Y."/>
            <person name="Li Y."/>
            <person name="Wang S."/>
            <person name="Li R."/>
            <person name="Zhang H."/>
            <person name="Shen G."/>
            <person name="Guo B."/>
            <person name="Wei J."/>
            <person name="Xu J."/>
            <person name="St-Pierre B."/>
            <person name="Chen S."/>
            <person name="Sun C."/>
        </authorList>
    </citation>
    <scope>NUCLEOTIDE SEQUENCE [LARGE SCALE GENOMIC DNA]</scope>
</reference>
<gene>
    <name evidence="1" type="ORF">M9H77_27306</name>
</gene>
<evidence type="ECO:0000313" key="1">
    <source>
        <dbReference type="EMBL" id="KAI5658513.1"/>
    </source>
</evidence>
<organism evidence="1 2">
    <name type="scientific">Catharanthus roseus</name>
    <name type="common">Madagascar periwinkle</name>
    <name type="synonym">Vinca rosea</name>
    <dbReference type="NCBI Taxonomy" id="4058"/>
    <lineage>
        <taxon>Eukaryota</taxon>
        <taxon>Viridiplantae</taxon>
        <taxon>Streptophyta</taxon>
        <taxon>Embryophyta</taxon>
        <taxon>Tracheophyta</taxon>
        <taxon>Spermatophyta</taxon>
        <taxon>Magnoliopsida</taxon>
        <taxon>eudicotyledons</taxon>
        <taxon>Gunneridae</taxon>
        <taxon>Pentapetalae</taxon>
        <taxon>asterids</taxon>
        <taxon>lamiids</taxon>
        <taxon>Gentianales</taxon>
        <taxon>Apocynaceae</taxon>
        <taxon>Rauvolfioideae</taxon>
        <taxon>Vinceae</taxon>
        <taxon>Catharanthinae</taxon>
        <taxon>Catharanthus</taxon>
    </lineage>
</organism>
<proteinExistence type="predicted"/>
<sequence>MNGRNSLSNFANPGKITSNFLPSWAKFWEKLNTIEKNVILGDPNTFEEFLEPEEYMDHRHLFIIDQPFNSKIELVDWAKEMTMKVNTYLIVTRYLRSKPSKRRPYFTLACDRGEANKSRTKWRVDEEEEEEVPIKGESPYGTKKCG</sequence>
<dbReference type="EMBL" id="CM044706">
    <property type="protein sequence ID" value="KAI5658513.1"/>
    <property type="molecule type" value="Genomic_DNA"/>
</dbReference>
<protein>
    <submittedName>
        <fullName evidence="1">Uncharacterized protein</fullName>
    </submittedName>
</protein>
<evidence type="ECO:0000313" key="2">
    <source>
        <dbReference type="Proteomes" id="UP001060085"/>
    </source>
</evidence>
<name>A0ACC0AC44_CATRO</name>